<dbReference type="Pfam" id="PF00795">
    <property type="entry name" value="CN_hydrolase"/>
    <property type="match status" value="1"/>
</dbReference>
<reference evidence="3" key="1">
    <citation type="submission" date="2022-11" db="EMBL/GenBank/DDBJ databases">
        <authorList>
            <person name="Mo P."/>
        </authorList>
    </citation>
    <scope>NUCLEOTIDE SEQUENCE</scope>
    <source>
        <strain evidence="3">HUAS 11-8</strain>
    </source>
</reference>
<dbReference type="CDD" id="cd07581">
    <property type="entry name" value="nitrilase_3"/>
    <property type="match status" value="1"/>
</dbReference>
<dbReference type="InterPro" id="IPR003010">
    <property type="entry name" value="C-N_Hydrolase"/>
</dbReference>
<dbReference type="InterPro" id="IPR001110">
    <property type="entry name" value="UPF0012_CS"/>
</dbReference>
<dbReference type="PROSITE" id="PS01227">
    <property type="entry name" value="UPF0012"/>
    <property type="match status" value="1"/>
</dbReference>
<keyword evidence="3" id="KW-0378">Hydrolase</keyword>
<evidence type="ECO:0000313" key="3">
    <source>
        <dbReference type="EMBL" id="WAL68498.1"/>
    </source>
</evidence>
<protein>
    <submittedName>
        <fullName evidence="3">Carbon-nitrogen hydrolase family protein</fullName>
    </submittedName>
</protein>
<dbReference type="GO" id="GO:0016787">
    <property type="term" value="F:hydrolase activity"/>
    <property type="evidence" value="ECO:0007669"/>
    <property type="project" value="UniProtKB-KW"/>
</dbReference>
<dbReference type="PANTHER" id="PTHR23088">
    <property type="entry name" value="NITRILASE-RELATED"/>
    <property type="match status" value="1"/>
</dbReference>
<dbReference type="InterPro" id="IPR036526">
    <property type="entry name" value="C-N_Hydrolase_sf"/>
</dbReference>
<dbReference type="Gene3D" id="3.60.110.10">
    <property type="entry name" value="Carbon-nitrogen hydrolase"/>
    <property type="match status" value="1"/>
</dbReference>
<keyword evidence="4" id="KW-1185">Reference proteome</keyword>
<sequence>MRVALCQFSAGDDPDANLAAIVEQAGKAAADGARLVVFPEAAMARFGGDLAAVAQPLDGPWASAIIDAARALGVVIVAGMFVPAPGGRVANTLLVAGAGKPLHYDKIHLFDAFGYAESDTVAPGRAPLLAEVDGVTLGFATCYDVRFPELFVDLALRGAQVIVLPTSWGAGPGKLAQWETLVRARALDATTWLLAVDQAAPELPGAAGAPLGIGHSMIVGPDGAEHGRLDERPGMLVADLDPGAVAEVRGTIPVLANRAYRLLPPP</sequence>
<dbReference type="PANTHER" id="PTHR23088:SF27">
    <property type="entry name" value="DEAMINATED GLUTATHIONE AMIDASE"/>
    <property type="match status" value="1"/>
</dbReference>
<dbReference type="Proteomes" id="UP001163203">
    <property type="component" value="Chromosome"/>
</dbReference>
<dbReference type="EMBL" id="CP113836">
    <property type="protein sequence ID" value="WAL68498.1"/>
    <property type="molecule type" value="Genomic_DNA"/>
</dbReference>
<gene>
    <name evidence="3" type="ORF">ORV05_12230</name>
</gene>
<name>A0ABY7BCY8_9PSEU</name>
<dbReference type="RefSeq" id="WP_268758590.1">
    <property type="nucleotide sequence ID" value="NZ_CP113836.1"/>
</dbReference>
<evidence type="ECO:0000313" key="4">
    <source>
        <dbReference type="Proteomes" id="UP001163203"/>
    </source>
</evidence>
<proteinExistence type="inferred from homology"/>
<comment type="similarity">
    <text evidence="1">Belongs to the carbon-nitrogen hydrolase superfamily. NIT1/NIT2 family.</text>
</comment>
<dbReference type="SUPFAM" id="SSF56317">
    <property type="entry name" value="Carbon-nitrogen hydrolase"/>
    <property type="match status" value="1"/>
</dbReference>
<organism evidence="3 4">
    <name type="scientific">Amycolatopsis cynarae</name>
    <dbReference type="NCBI Taxonomy" id="2995223"/>
    <lineage>
        <taxon>Bacteria</taxon>
        <taxon>Bacillati</taxon>
        <taxon>Actinomycetota</taxon>
        <taxon>Actinomycetes</taxon>
        <taxon>Pseudonocardiales</taxon>
        <taxon>Pseudonocardiaceae</taxon>
        <taxon>Amycolatopsis</taxon>
    </lineage>
</organism>
<dbReference type="PROSITE" id="PS50263">
    <property type="entry name" value="CN_HYDROLASE"/>
    <property type="match status" value="1"/>
</dbReference>
<accession>A0ABY7BCY8</accession>
<feature type="domain" description="CN hydrolase" evidence="2">
    <location>
        <begin position="1"/>
        <end position="242"/>
    </location>
</feature>
<evidence type="ECO:0000256" key="1">
    <source>
        <dbReference type="ARBA" id="ARBA00010613"/>
    </source>
</evidence>
<evidence type="ECO:0000259" key="2">
    <source>
        <dbReference type="PROSITE" id="PS50263"/>
    </source>
</evidence>